<evidence type="ECO:0000313" key="1">
    <source>
        <dbReference type="EMBL" id="ANA49337.1"/>
    </source>
</evidence>
<accession>A0A1S5R1Q2</accession>
<evidence type="ECO:0000313" key="2">
    <source>
        <dbReference type="Proteomes" id="UP000223738"/>
    </source>
</evidence>
<organism evidence="1 2">
    <name type="scientific">Pseudomonas phage phiPMW</name>
    <dbReference type="NCBI Taxonomy" id="1815582"/>
    <lineage>
        <taxon>Viruses</taxon>
        <taxon>Duplodnaviria</taxon>
        <taxon>Heunggongvirae</taxon>
        <taxon>Uroviricota</taxon>
        <taxon>Caudoviricetes</taxon>
        <taxon>Plaisancevirus</taxon>
        <taxon>Plaisancevirus PMW</taxon>
    </lineage>
</organism>
<dbReference type="EMBL" id="KU862660">
    <property type="protein sequence ID" value="ANA49337.1"/>
    <property type="molecule type" value="Genomic_DNA"/>
</dbReference>
<dbReference type="Proteomes" id="UP000223738">
    <property type="component" value="Segment"/>
</dbReference>
<proteinExistence type="predicted"/>
<gene>
    <name evidence="1" type="ORF">PMW_212</name>
</gene>
<name>A0A1S5R1Q2_9CAUD</name>
<keyword evidence="2" id="KW-1185">Reference proteome</keyword>
<protein>
    <submittedName>
        <fullName evidence="1">Uncharacterized protein</fullName>
    </submittedName>
</protein>
<sequence>MKQVGKIVKQYDWAVTGSYLPDEVPQSTVPVKNRAEARELLGDFKELFGDKKAHITQRITTQIMRRVR</sequence>
<reference evidence="1 2" key="1">
    <citation type="submission" date="2016-03" db="EMBL/GenBank/DDBJ databases">
        <title>Characterization of pf16 and phiPMW: Two novel phages infecting Pseudomonas putida PpG1.</title>
        <authorList>
            <person name="Magill D.J."/>
            <person name="Krylov V.N."/>
            <person name="Allen C.C.R."/>
            <person name="McGrath J.W."/>
            <person name="Quinn J.P."/>
            <person name="Kulakov L.A."/>
        </authorList>
    </citation>
    <scope>NUCLEOTIDE SEQUENCE [LARGE SCALE GENOMIC DNA]</scope>
</reference>